<dbReference type="Proteomes" id="UP001305928">
    <property type="component" value="Chromosome"/>
</dbReference>
<protein>
    <submittedName>
        <fullName evidence="3">Cysteine hydrolase family protein</fullName>
        <ecNumber evidence="3">3.-.-.-</ecNumber>
    </submittedName>
</protein>
<dbReference type="InterPro" id="IPR036380">
    <property type="entry name" value="Isochorismatase-like_sf"/>
</dbReference>
<feature type="domain" description="Isochorismatase-like" evidence="2">
    <location>
        <begin position="4"/>
        <end position="141"/>
    </location>
</feature>
<dbReference type="EMBL" id="CP137892">
    <property type="protein sequence ID" value="WPC06321.1"/>
    <property type="molecule type" value="Genomic_DNA"/>
</dbReference>
<evidence type="ECO:0000313" key="4">
    <source>
        <dbReference type="Proteomes" id="UP001305928"/>
    </source>
</evidence>
<sequence length="180" mass="19602">MKQALLIVDVQAGLFLADPPPHQAEAVLERINDLAGRARAAAVPVLYIQHDGEPGSLLEPDSLGWQLHPGLQRGAGDWLVHKTASDAFQGTELAPLLRRLGVEELFVSGYATEFCIDTLVRRAASEGFAVRLVGDAHTTKDRPVLSAEQIIAHHNWLLAQLIQPQRPVQVLSAQQVQFSA</sequence>
<reference evidence="3 4" key="1">
    <citation type="submission" date="2023-11" db="EMBL/GenBank/DDBJ databases">
        <title>Complete genome of Pseudomonas benzenivorans BA3361.</title>
        <authorList>
            <person name="Shin S.Y."/>
            <person name="Song J."/>
            <person name="Kang H."/>
        </authorList>
    </citation>
    <scope>NUCLEOTIDE SEQUENCE [LARGE SCALE GENOMIC DNA]</scope>
    <source>
        <strain evidence="3 4">HNIBRBA3361</strain>
    </source>
</reference>
<dbReference type="PANTHER" id="PTHR43540:SF14">
    <property type="entry name" value="ISOCHORISMATASE"/>
    <property type="match status" value="1"/>
</dbReference>
<proteinExistence type="predicted"/>
<name>A0ABZ0PZE6_9PSED</name>
<dbReference type="Gene3D" id="3.40.50.850">
    <property type="entry name" value="Isochorismatase-like"/>
    <property type="match status" value="1"/>
</dbReference>
<evidence type="ECO:0000259" key="2">
    <source>
        <dbReference type="Pfam" id="PF00857"/>
    </source>
</evidence>
<dbReference type="RefSeq" id="WP_318645501.1">
    <property type="nucleotide sequence ID" value="NZ_CP137892.1"/>
</dbReference>
<dbReference type="PANTHER" id="PTHR43540">
    <property type="entry name" value="PEROXYUREIDOACRYLATE/UREIDOACRYLATE AMIDOHYDROLASE-RELATED"/>
    <property type="match status" value="1"/>
</dbReference>
<evidence type="ECO:0000256" key="1">
    <source>
        <dbReference type="ARBA" id="ARBA00022801"/>
    </source>
</evidence>
<dbReference type="InterPro" id="IPR050272">
    <property type="entry name" value="Isochorismatase-like_hydrls"/>
</dbReference>
<accession>A0ABZ0PZE6</accession>
<dbReference type="GO" id="GO:0016787">
    <property type="term" value="F:hydrolase activity"/>
    <property type="evidence" value="ECO:0007669"/>
    <property type="project" value="UniProtKB-KW"/>
</dbReference>
<dbReference type="EC" id="3.-.-.-" evidence="3"/>
<dbReference type="CDD" id="cd01014">
    <property type="entry name" value="nicotinamidase_related"/>
    <property type="match status" value="1"/>
</dbReference>
<dbReference type="InterPro" id="IPR000868">
    <property type="entry name" value="Isochorismatase-like_dom"/>
</dbReference>
<organism evidence="3 4">
    <name type="scientific">Pseudomonas benzenivorans</name>
    <dbReference type="NCBI Taxonomy" id="556533"/>
    <lineage>
        <taxon>Bacteria</taxon>
        <taxon>Pseudomonadati</taxon>
        <taxon>Pseudomonadota</taxon>
        <taxon>Gammaproteobacteria</taxon>
        <taxon>Pseudomonadales</taxon>
        <taxon>Pseudomonadaceae</taxon>
        <taxon>Pseudomonas</taxon>
    </lineage>
</organism>
<keyword evidence="4" id="KW-1185">Reference proteome</keyword>
<keyword evidence="1 3" id="KW-0378">Hydrolase</keyword>
<gene>
    <name evidence="3" type="ORF">SBP02_06095</name>
</gene>
<dbReference type="SUPFAM" id="SSF52499">
    <property type="entry name" value="Isochorismatase-like hydrolases"/>
    <property type="match status" value="1"/>
</dbReference>
<evidence type="ECO:0000313" key="3">
    <source>
        <dbReference type="EMBL" id="WPC06321.1"/>
    </source>
</evidence>
<dbReference type="Pfam" id="PF00857">
    <property type="entry name" value="Isochorismatase"/>
    <property type="match status" value="1"/>
</dbReference>